<evidence type="ECO:0000256" key="2">
    <source>
        <dbReference type="SAM" id="Phobius"/>
    </source>
</evidence>
<evidence type="ECO:0000256" key="1">
    <source>
        <dbReference type="SAM" id="MobiDB-lite"/>
    </source>
</evidence>
<keyword evidence="4" id="KW-1185">Reference proteome</keyword>
<comment type="caution">
    <text evidence="3">The sequence shown here is derived from an EMBL/GenBank/DDBJ whole genome shotgun (WGS) entry which is preliminary data.</text>
</comment>
<accession>A0AAD5VCR0</accession>
<feature type="region of interest" description="Disordered" evidence="1">
    <location>
        <begin position="264"/>
        <end position="302"/>
    </location>
</feature>
<sequence>MTSAQVYVPSQDPQVGYSGGWSQYNVTDFVTNEALYMEKTTTPSDFATFQFSGTGVTVIGRLPACGYSITVNGTPYSPNPLRNTTNPGNSQLFLLSPGSLAMGQHTLIIQAQNATSDMPLYLTAFQYNTSDDPPTTSFAVVTSTIFSSASASTTAADPSRSTDQNPSSFPYAIVIGASLGGVLLLVLVSIVAWCLLKRKKSSKVEGYKKPEISSPDRFDLIPFDTSTRRPAASQSFLVHSNASVPTIPSIYSDSRTSSRLVEDYHSAHTHRTPQRPADRPSPAPLSIGDTKGSFLTMDTPKARMRPVNGRLTLGAPPSYAQSIDTFDGSSDWSRMGDVGSVVDIRRGF</sequence>
<name>A0AAD5VCR0_9APHY</name>
<dbReference type="EMBL" id="JANAWD010000064">
    <property type="protein sequence ID" value="KAJ3488559.1"/>
    <property type="molecule type" value="Genomic_DNA"/>
</dbReference>
<dbReference type="Gene3D" id="2.60.120.260">
    <property type="entry name" value="Galactose-binding domain-like"/>
    <property type="match status" value="1"/>
</dbReference>
<dbReference type="Proteomes" id="UP001212997">
    <property type="component" value="Unassembled WGS sequence"/>
</dbReference>
<keyword evidence="2" id="KW-0472">Membrane</keyword>
<organism evidence="3 4">
    <name type="scientific">Meripilus lineatus</name>
    <dbReference type="NCBI Taxonomy" id="2056292"/>
    <lineage>
        <taxon>Eukaryota</taxon>
        <taxon>Fungi</taxon>
        <taxon>Dikarya</taxon>
        <taxon>Basidiomycota</taxon>
        <taxon>Agaricomycotina</taxon>
        <taxon>Agaricomycetes</taxon>
        <taxon>Polyporales</taxon>
        <taxon>Meripilaceae</taxon>
        <taxon>Meripilus</taxon>
    </lineage>
</organism>
<proteinExistence type="predicted"/>
<evidence type="ECO:0000313" key="4">
    <source>
        <dbReference type="Proteomes" id="UP001212997"/>
    </source>
</evidence>
<gene>
    <name evidence="3" type="ORF">NLI96_g2742</name>
</gene>
<feature type="transmembrane region" description="Helical" evidence="2">
    <location>
        <begin position="169"/>
        <end position="196"/>
    </location>
</feature>
<dbReference type="AlphaFoldDB" id="A0AAD5VCR0"/>
<evidence type="ECO:0000313" key="3">
    <source>
        <dbReference type="EMBL" id="KAJ3488559.1"/>
    </source>
</evidence>
<protein>
    <recommendedName>
        <fullName evidence="5">Transmembrane protein</fullName>
    </recommendedName>
</protein>
<keyword evidence="2" id="KW-1133">Transmembrane helix</keyword>
<evidence type="ECO:0008006" key="5">
    <source>
        <dbReference type="Google" id="ProtNLM"/>
    </source>
</evidence>
<reference evidence="3" key="1">
    <citation type="submission" date="2022-07" db="EMBL/GenBank/DDBJ databases">
        <title>Genome Sequence of Physisporinus lineatus.</title>
        <authorList>
            <person name="Buettner E."/>
        </authorList>
    </citation>
    <scope>NUCLEOTIDE SEQUENCE</scope>
    <source>
        <strain evidence="3">VT162</strain>
    </source>
</reference>
<keyword evidence="2" id="KW-0812">Transmembrane</keyword>